<proteinExistence type="predicted"/>
<dbReference type="PRINTS" id="PR00038">
    <property type="entry name" value="HTHLUXR"/>
</dbReference>
<gene>
    <name evidence="6" type="ORF">GRI42_06675</name>
</gene>
<feature type="domain" description="EAL" evidence="5">
    <location>
        <begin position="135"/>
        <end position="388"/>
    </location>
</feature>
<dbReference type="SUPFAM" id="SSF46894">
    <property type="entry name" value="C-terminal effector domain of the bipartite response regulators"/>
    <property type="match status" value="1"/>
</dbReference>
<dbReference type="InterPro" id="IPR011006">
    <property type="entry name" value="CheY-like_superfamily"/>
</dbReference>
<dbReference type="PROSITE" id="PS50110">
    <property type="entry name" value="RESPONSE_REGULATORY"/>
    <property type="match status" value="2"/>
</dbReference>
<organism evidence="6 7">
    <name type="scientific">Qipengyuania gaetbuli</name>
    <dbReference type="NCBI Taxonomy" id="266952"/>
    <lineage>
        <taxon>Bacteria</taxon>
        <taxon>Pseudomonadati</taxon>
        <taxon>Pseudomonadota</taxon>
        <taxon>Alphaproteobacteria</taxon>
        <taxon>Sphingomonadales</taxon>
        <taxon>Erythrobacteraceae</taxon>
        <taxon>Qipengyuania</taxon>
    </lineage>
</organism>
<dbReference type="PROSITE" id="PS00622">
    <property type="entry name" value="HTH_LUXR_1"/>
    <property type="match status" value="1"/>
</dbReference>
<dbReference type="CDD" id="cd06170">
    <property type="entry name" value="LuxR_C_like"/>
    <property type="match status" value="1"/>
</dbReference>
<dbReference type="Gene3D" id="1.10.10.10">
    <property type="entry name" value="Winged helix-like DNA-binding domain superfamily/Winged helix DNA-binding domain"/>
    <property type="match status" value="1"/>
</dbReference>
<dbReference type="OrthoDB" id="9782655at2"/>
<dbReference type="SUPFAM" id="SSF52172">
    <property type="entry name" value="CheY-like"/>
    <property type="match status" value="2"/>
</dbReference>
<dbReference type="InterPro" id="IPR001789">
    <property type="entry name" value="Sig_transdc_resp-reg_receiver"/>
</dbReference>
<dbReference type="PROSITE" id="PS50043">
    <property type="entry name" value="HTH_LUXR_2"/>
    <property type="match status" value="1"/>
</dbReference>
<evidence type="ECO:0000259" key="4">
    <source>
        <dbReference type="PROSITE" id="PS50110"/>
    </source>
</evidence>
<dbReference type="Pfam" id="PF00072">
    <property type="entry name" value="Response_reg"/>
    <property type="match status" value="2"/>
</dbReference>
<accession>A0A844XYA7</accession>
<keyword evidence="1" id="KW-0238">DNA-binding</keyword>
<dbReference type="SUPFAM" id="SSF141868">
    <property type="entry name" value="EAL domain-like"/>
    <property type="match status" value="1"/>
</dbReference>
<name>A0A844XYA7_9SPHN</name>
<dbReference type="CDD" id="cd01948">
    <property type="entry name" value="EAL"/>
    <property type="match status" value="1"/>
</dbReference>
<evidence type="ECO:0000259" key="3">
    <source>
        <dbReference type="PROSITE" id="PS50043"/>
    </source>
</evidence>
<dbReference type="Gene3D" id="3.40.50.2300">
    <property type="match status" value="2"/>
</dbReference>
<feature type="modified residue" description="4-aspartylphosphate" evidence="2">
    <location>
        <position position="53"/>
    </location>
</feature>
<dbReference type="InterPro" id="IPR000792">
    <property type="entry name" value="Tscrpt_reg_LuxR_C"/>
</dbReference>
<dbReference type="InterPro" id="IPR016032">
    <property type="entry name" value="Sig_transdc_resp-reg_C-effctor"/>
</dbReference>
<dbReference type="InterPro" id="IPR050706">
    <property type="entry name" value="Cyclic-di-GMP_PDE-like"/>
</dbReference>
<dbReference type="InterPro" id="IPR036388">
    <property type="entry name" value="WH-like_DNA-bd_sf"/>
</dbReference>
<dbReference type="InterPro" id="IPR035919">
    <property type="entry name" value="EAL_sf"/>
</dbReference>
<evidence type="ECO:0000256" key="2">
    <source>
        <dbReference type="PROSITE-ProRule" id="PRU00169"/>
    </source>
</evidence>
<protein>
    <submittedName>
        <fullName evidence="6">EAL domain-containing protein</fullName>
    </submittedName>
</protein>
<dbReference type="PANTHER" id="PTHR33121">
    <property type="entry name" value="CYCLIC DI-GMP PHOSPHODIESTERASE PDEF"/>
    <property type="match status" value="1"/>
</dbReference>
<dbReference type="GO" id="GO:0003677">
    <property type="term" value="F:DNA binding"/>
    <property type="evidence" value="ECO:0007669"/>
    <property type="project" value="UniProtKB-KW"/>
</dbReference>
<dbReference type="Pfam" id="PF00563">
    <property type="entry name" value="EAL"/>
    <property type="match status" value="1"/>
</dbReference>
<evidence type="ECO:0000259" key="5">
    <source>
        <dbReference type="PROSITE" id="PS50883"/>
    </source>
</evidence>
<dbReference type="GO" id="GO:0071111">
    <property type="term" value="F:cyclic-guanylate-specific phosphodiesterase activity"/>
    <property type="evidence" value="ECO:0007669"/>
    <property type="project" value="InterPro"/>
</dbReference>
<evidence type="ECO:0000256" key="1">
    <source>
        <dbReference type="ARBA" id="ARBA00023125"/>
    </source>
</evidence>
<dbReference type="GO" id="GO:0006355">
    <property type="term" value="P:regulation of DNA-templated transcription"/>
    <property type="evidence" value="ECO:0007669"/>
    <property type="project" value="InterPro"/>
</dbReference>
<feature type="domain" description="HTH luxR-type" evidence="3">
    <location>
        <begin position="541"/>
        <end position="606"/>
    </location>
</feature>
<dbReference type="EMBL" id="WTYF01000004">
    <property type="protein sequence ID" value="MXO50985.1"/>
    <property type="molecule type" value="Genomic_DNA"/>
</dbReference>
<dbReference type="Proteomes" id="UP000444185">
    <property type="component" value="Unassembled WGS sequence"/>
</dbReference>
<dbReference type="SMART" id="SM00421">
    <property type="entry name" value="HTH_LUXR"/>
    <property type="match status" value="1"/>
</dbReference>
<keyword evidence="7" id="KW-1185">Reference proteome</keyword>
<feature type="modified residue" description="4-aspartylphosphate" evidence="2">
    <location>
        <position position="460"/>
    </location>
</feature>
<dbReference type="AlphaFoldDB" id="A0A844XYA7"/>
<dbReference type="Gene3D" id="3.20.20.450">
    <property type="entry name" value="EAL domain"/>
    <property type="match status" value="1"/>
</dbReference>
<feature type="domain" description="Response regulatory" evidence="4">
    <location>
        <begin position="3"/>
        <end position="123"/>
    </location>
</feature>
<comment type="caution">
    <text evidence="6">The sequence shown here is derived from an EMBL/GenBank/DDBJ whole genome shotgun (WGS) entry which is preliminary data.</text>
</comment>
<dbReference type="GO" id="GO:0000160">
    <property type="term" value="P:phosphorelay signal transduction system"/>
    <property type="evidence" value="ECO:0007669"/>
    <property type="project" value="InterPro"/>
</dbReference>
<dbReference type="PROSITE" id="PS50883">
    <property type="entry name" value="EAL"/>
    <property type="match status" value="1"/>
</dbReference>
<evidence type="ECO:0000313" key="7">
    <source>
        <dbReference type="Proteomes" id="UP000444185"/>
    </source>
</evidence>
<dbReference type="Pfam" id="PF00196">
    <property type="entry name" value="GerE"/>
    <property type="match status" value="1"/>
</dbReference>
<evidence type="ECO:0000313" key="6">
    <source>
        <dbReference type="EMBL" id="MXO50985.1"/>
    </source>
</evidence>
<keyword evidence="2" id="KW-0597">Phosphoprotein</keyword>
<dbReference type="SMART" id="SM00448">
    <property type="entry name" value="REC"/>
    <property type="match status" value="2"/>
</dbReference>
<dbReference type="InterPro" id="IPR001633">
    <property type="entry name" value="EAL_dom"/>
</dbReference>
<dbReference type="SMART" id="SM00052">
    <property type="entry name" value="EAL"/>
    <property type="match status" value="1"/>
</dbReference>
<dbReference type="PANTHER" id="PTHR33121:SF70">
    <property type="entry name" value="SIGNALING PROTEIN YKOW"/>
    <property type="match status" value="1"/>
</dbReference>
<feature type="domain" description="Response regulatory" evidence="4">
    <location>
        <begin position="411"/>
        <end position="525"/>
    </location>
</feature>
<dbReference type="RefSeq" id="WP_160607528.1">
    <property type="nucleotide sequence ID" value="NZ_WTYF01000004.1"/>
</dbReference>
<reference evidence="6 7" key="1">
    <citation type="submission" date="2019-12" db="EMBL/GenBank/DDBJ databases">
        <title>Genomic-based taxomic classification of the family Erythrobacteraceae.</title>
        <authorList>
            <person name="Xu L."/>
        </authorList>
    </citation>
    <scope>NUCLEOTIDE SEQUENCE [LARGE SCALE GENOMIC DNA]</scope>
    <source>
        <strain evidence="6 7">DSM 16225</strain>
    </source>
</reference>
<sequence length="609" mass="66384">MTSLLILDDDPDCGALIAKFAARLGKSAAYFSDPTAFVAAAIAGGRDVDVIVDMQMPRLDGIDVIEQLFEKNFDGRIFLMSGGGRSMLEAGRRVLGGSEGLISGVLPKPFGQNDLKRLLEGEGKVRPTLWETPVFSKADPEPQFDVDSLFENLCPAFQPKIAAGSRRIVGYEVLARLDKADGSALGAEELLGRLKMAGRSDDATWQLSRKAIDWSIENLASDQSLAINFEPDTISNIDLVDQVCAYALDSGLEPEQFVFEITEHQNLPRRLDILRKITKLRTKGFGVAIDDFGVGFSSLQQLSSFPFSEIKIDREFVSRMLEDPIALSVVRAAIQMGSSAGMSCTAEGVEDEETALALEAMGCSALQGFWVSKPLMSEEASAFAMSYQPPANVCEAEQGDGGPDKAAGGYHVAIVDDEAAVRQTLVRGLSRLGFSCRPFCSGKDFLESLESEHFDCCLLDFRMPQIDGLDTLKAIPSNHRGMPVLIFTSHADLKLAVDVMSEGAVDLIEKPSTMKAIAERINERVIASRGLRFKLRLATESKKSLENLTPREREVAALTAEGKSSKEVALVLGLSHRTVEVHRANILKKTNTRNATELTRLYEQASFSD</sequence>